<dbReference type="InterPro" id="IPR024072">
    <property type="entry name" value="DHFR-like_dom_sf"/>
</dbReference>
<dbReference type="GO" id="GO:0046655">
    <property type="term" value="P:folic acid metabolic process"/>
    <property type="evidence" value="ECO:0007669"/>
    <property type="project" value="TreeGrafter"/>
</dbReference>
<dbReference type="GO" id="GO:0050661">
    <property type="term" value="F:NADP binding"/>
    <property type="evidence" value="ECO:0007669"/>
    <property type="project" value="InterPro"/>
</dbReference>
<evidence type="ECO:0000313" key="8">
    <source>
        <dbReference type="Proteomes" id="UP000595001"/>
    </source>
</evidence>
<comment type="pathway">
    <text evidence="1">Cofactor biosynthesis; tetrahydrofolate biosynthesis; 5,6,7,8-tetrahydrofolate from 7,8-dihydrofolate: step 1/1.</text>
</comment>
<dbReference type="InterPro" id="IPR012259">
    <property type="entry name" value="DHFR"/>
</dbReference>
<dbReference type="PIRSF" id="PIRSF000194">
    <property type="entry name" value="DHFR"/>
    <property type="match status" value="1"/>
</dbReference>
<dbReference type="PANTHER" id="PTHR48069:SF3">
    <property type="entry name" value="DIHYDROFOLATE REDUCTASE"/>
    <property type="match status" value="1"/>
</dbReference>
<dbReference type="Pfam" id="PF00186">
    <property type="entry name" value="DHFR_1"/>
    <property type="match status" value="1"/>
</dbReference>
<sequence length="162" mass="18147">MKLISVAAVAENGVIGDDDEVPWHLPEDKKQYRERVAGSPTIFGRRTYEMFDDPPGSAYVVLSRSEREYDDENAYHASSVDEAGAVAESLGADRAYVLGGAGIYALFQPHLDGMVLTRVPGEYDGDTSYPEWDEDDWDLVETEDYEHFTVETWERREGDGTA</sequence>
<dbReference type="InterPro" id="IPR001796">
    <property type="entry name" value="DHFR_dom"/>
</dbReference>
<feature type="domain" description="DHFR" evidence="6">
    <location>
        <begin position="2"/>
        <end position="162"/>
    </location>
</feature>
<organism evidence="7 8">
    <name type="scientific">Halosimplex litoreum</name>
    <dbReference type="NCBI Taxonomy" id="1198301"/>
    <lineage>
        <taxon>Archaea</taxon>
        <taxon>Methanobacteriati</taxon>
        <taxon>Methanobacteriota</taxon>
        <taxon>Stenosarchaea group</taxon>
        <taxon>Halobacteria</taxon>
        <taxon>Halobacteriales</taxon>
        <taxon>Haloarculaceae</taxon>
        <taxon>Halosimplex</taxon>
    </lineage>
</organism>
<dbReference type="PANTHER" id="PTHR48069">
    <property type="entry name" value="DIHYDROFOLATE REDUCTASE"/>
    <property type="match status" value="1"/>
</dbReference>
<dbReference type="SUPFAM" id="SSF53597">
    <property type="entry name" value="Dihydrofolate reductase-like"/>
    <property type="match status" value="1"/>
</dbReference>
<dbReference type="GO" id="GO:0004146">
    <property type="term" value="F:dihydrofolate reductase activity"/>
    <property type="evidence" value="ECO:0007669"/>
    <property type="project" value="UniProtKB-EC"/>
</dbReference>
<gene>
    <name evidence="7" type="ORF">I7X12_10140</name>
</gene>
<dbReference type="GO" id="GO:0046654">
    <property type="term" value="P:tetrahydrofolate biosynthetic process"/>
    <property type="evidence" value="ECO:0007669"/>
    <property type="project" value="InterPro"/>
</dbReference>
<dbReference type="EC" id="1.5.1.3" evidence="2"/>
<keyword evidence="5" id="KW-0560">Oxidoreductase</keyword>
<protein>
    <recommendedName>
        <fullName evidence="2">dihydrofolate reductase</fullName>
        <ecNumber evidence="2">1.5.1.3</ecNumber>
    </recommendedName>
</protein>
<dbReference type="AlphaFoldDB" id="A0A7U3WBE1"/>
<dbReference type="PROSITE" id="PS51330">
    <property type="entry name" value="DHFR_2"/>
    <property type="match status" value="1"/>
</dbReference>
<dbReference type="GO" id="GO:0006730">
    <property type="term" value="P:one-carbon metabolic process"/>
    <property type="evidence" value="ECO:0007669"/>
    <property type="project" value="UniProtKB-KW"/>
</dbReference>
<dbReference type="GO" id="GO:0046452">
    <property type="term" value="P:dihydrofolate metabolic process"/>
    <property type="evidence" value="ECO:0007669"/>
    <property type="project" value="TreeGrafter"/>
</dbReference>
<evidence type="ECO:0000256" key="3">
    <source>
        <dbReference type="ARBA" id="ARBA00022563"/>
    </source>
</evidence>
<evidence type="ECO:0000256" key="4">
    <source>
        <dbReference type="ARBA" id="ARBA00022857"/>
    </source>
</evidence>
<evidence type="ECO:0000259" key="6">
    <source>
        <dbReference type="PROSITE" id="PS51330"/>
    </source>
</evidence>
<accession>A0A7U3WBE1</accession>
<evidence type="ECO:0000256" key="5">
    <source>
        <dbReference type="ARBA" id="ARBA00023002"/>
    </source>
</evidence>
<dbReference type="Gene3D" id="3.40.430.10">
    <property type="entry name" value="Dihydrofolate Reductase, subunit A"/>
    <property type="match status" value="1"/>
</dbReference>
<name>A0A7U3WBE1_9EURY</name>
<evidence type="ECO:0000256" key="1">
    <source>
        <dbReference type="ARBA" id="ARBA00004903"/>
    </source>
</evidence>
<dbReference type="EMBL" id="CP065856">
    <property type="protein sequence ID" value="QPV64936.1"/>
    <property type="molecule type" value="Genomic_DNA"/>
</dbReference>
<dbReference type="KEGG" id="hlt:I7X12_10140"/>
<dbReference type="PRINTS" id="PR00070">
    <property type="entry name" value="DHFR"/>
</dbReference>
<proteinExistence type="predicted"/>
<keyword evidence="4" id="KW-0521">NADP</keyword>
<evidence type="ECO:0000256" key="2">
    <source>
        <dbReference type="ARBA" id="ARBA00012856"/>
    </source>
</evidence>
<dbReference type="Proteomes" id="UP000595001">
    <property type="component" value="Chromosome"/>
</dbReference>
<dbReference type="GO" id="GO:0005829">
    <property type="term" value="C:cytosol"/>
    <property type="evidence" value="ECO:0007669"/>
    <property type="project" value="TreeGrafter"/>
</dbReference>
<dbReference type="CDD" id="cd00209">
    <property type="entry name" value="DHFR"/>
    <property type="match status" value="1"/>
</dbReference>
<reference evidence="7 8" key="1">
    <citation type="submission" date="2020-12" db="EMBL/GenBank/DDBJ databases">
        <title>Halosimplex halophilum sp. nov. and Halosimplex salinum sp. nov., two new members of the genus Halosimplex.</title>
        <authorList>
            <person name="Cui H.L."/>
        </authorList>
    </citation>
    <scope>NUCLEOTIDE SEQUENCE [LARGE SCALE GENOMIC DNA]</scope>
    <source>
        <strain evidence="7 8">YGH94</strain>
    </source>
</reference>
<dbReference type="OrthoDB" id="337010at2157"/>
<dbReference type="RefSeq" id="WP_198063694.1">
    <property type="nucleotide sequence ID" value="NZ_CP065856.1"/>
</dbReference>
<evidence type="ECO:0000313" key="7">
    <source>
        <dbReference type="EMBL" id="QPV64936.1"/>
    </source>
</evidence>
<keyword evidence="3" id="KW-0554">One-carbon metabolism</keyword>
<dbReference type="GeneID" id="60588855"/>
<keyword evidence="8" id="KW-1185">Reference proteome</keyword>